<sequence>MKGQHRITLQRRMPAVYSVTICQECVHTTLQRFFSVQEPPDNVPTFFLRSAPQPRILSF</sequence>
<comment type="caution">
    <text evidence="1">The sequence shown here is derived from an EMBL/GenBank/DDBJ whole genome shotgun (WGS) entry which is preliminary data.</text>
</comment>
<gene>
    <name evidence="1" type="ORF">EAK82_24935</name>
</gene>
<proteinExistence type="predicted"/>
<name>A0A3R0XF06_SALER</name>
<dbReference type="AlphaFoldDB" id="A0A3R0XF06"/>
<reference evidence="1" key="1">
    <citation type="submission" date="2018-10" db="EMBL/GenBank/DDBJ databases">
        <authorList>
            <consortium name="PulseNet: The National Subtyping Network for Foodborne Disease Surveillance"/>
            <person name="Tarr C.L."/>
            <person name="Trees E."/>
            <person name="Katz L.S."/>
            <person name="Carleton-Romer H.A."/>
            <person name="Stroika S."/>
            <person name="Kucerova Z."/>
            <person name="Roache K.F."/>
            <person name="Sabol A.L."/>
            <person name="Besser J."/>
            <person name="Gerner-Smidt P."/>
        </authorList>
    </citation>
    <scope>NUCLEOTIDE SEQUENCE [LARGE SCALE GENOMIC DNA]</scope>
    <source>
        <strain evidence="1">PNUSAS038541</strain>
    </source>
</reference>
<organism evidence="1">
    <name type="scientific">Salmonella enterica</name>
    <name type="common">Salmonella choleraesuis</name>
    <dbReference type="NCBI Taxonomy" id="28901"/>
    <lineage>
        <taxon>Bacteria</taxon>
        <taxon>Pseudomonadati</taxon>
        <taxon>Pseudomonadota</taxon>
        <taxon>Gammaproteobacteria</taxon>
        <taxon>Enterobacterales</taxon>
        <taxon>Enterobacteriaceae</taxon>
        <taxon>Salmonella</taxon>
    </lineage>
</organism>
<evidence type="ECO:0000313" key="1">
    <source>
        <dbReference type="EMBL" id="MLW03349.1"/>
    </source>
</evidence>
<accession>A0A3R0XF06</accession>
<protein>
    <submittedName>
        <fullName evidence="1">Uncharacterized protein</fullName>
    </submittedName>
</protein>
<dbReference type="Proteomes" id="UP000885392">
    <property type="component" value="Unassembled WGS sequence"/>
</dbReference>
<dbReference type="EMBL" id="RVIJ01000044">
    <property type="protein sequence ID" value="MLW03349.1"/>
    <property type="molecule type" value="Genomic_DNA"/>
</dbReference>